<keyword evidence="3 9" id="KW-0547">Nucleotide-binding</keyword>
<comment type="subcellular location">
    <subcellularLocation>
        <location evidence="1">Nucleus</location>
    </subcellularLocation>
</comment>
<feature type="compositionally biased region" description="Basic and acidic residues" evidence="10">
    <location>
        <begin position="904"/>
        <end position="927"/>
    </location>
</feature>
<dbReference type="OMA" id="LVRFPQK"/>
<dbReference type="InterPro" id="IPR027417">
    <property type="entry name" value="P-loop_NTPase"/>
</dbReference>
<keyword evidence="7 9" id="KW-0234">DNA repair</keyword>
<reference evidence="12 13" key="1">
    <citation type="journal article" date="2009" name="Science">
        <title>Green evolution and dynamic adaptations revealed by genomes of the marine picoeukaryotes Micromonas.</title>
        <authorList>
            <person name="Worden A.Z."/>
            <person name="Lee J.H."/>
            <person name="Mock T."/>
            <person name="Rouze P."/>
            <person name="Simmons M.P."/>
            <person name="Aerts A.L."/>
            <person name="Allen A.E."/>
            <person name="Cuvelier M.L."/>
            <person name="Derelle E."/>
            <person name="Everett M.V."/>
            <person name="Foulon E."/>
            <person name="Grimwood J."/>
            <person name="Gundlach H."/>
            <person name="Henrissat B."/>
            <person name="Napoli C."/>
            <person name="McDonald S.M."/>
            <person name="Parker M.S."/>
            <person name="Rombauts S."/>
            <person name="Salamov A."/>
            <person name="Von Dassow P."/>
            <person name="Badger J.H."/>
            <person name="Coutinho P.M."/>
            <person name="Demir E."/>
            <person name="Dubchak I."/>
            <person name="Gentemann C."/>
            <person name="Eikrem W."/>
            <person name="Gready J.E."/>
            <person name="John U."/>
            <person name="Lanier W."/>
            <person name="Lindquist E.A."/>
            <person name="Lucas S."/>
            <person name="Mayer K.F."/>
            <person name="Moreau H."/>
            <person name="Not F."/>
            <person name="Otillar R."/>
            <person name="Panaud O."/>
            <person name="Pangilinan J."/>
            <person name="Paulsen I."/>
            <person name="Piegu B."/>
            <person name="Poliakov A."/>
            <person name="Robbens S."/>
            <person name="Schmutz J."/>
            <person name="Toulza E."/>
            <person name="Wyss T."/>
            <person name="Zelensky A."/>
            <person name="Zhou K."/>
            <person name="Armbrust E.V."/>
            <person name="Bhattacharya D."/>
            <person name="Goodenough U.W."/>
            <person name="Van de Peer Y."/>
            <person name="Grigoriev I.V."/>
        </authorList>
    </citation>
    <scope>NUCLEOTIDE SEQUENCE [LARGE SCALE GENOMIC DNA]</scope>
    <source>
        <strain evidence="12 13">CCMP1545</strain>
    </source>
</reference>
<keyword evidence="4 9" id="KW-0227">DNA damage</keyword>
<dbReference type="PROSITE" id="PS00486">
    <property type="entry name" value="DNA_MISMATCH_REPAIR_2"/>
    <property type="match status" value="1"/>
</dbReference>
<dbReference type="InterPro" id="IPR036187">
    <property type="entry name" value="DNA_mismatch_repair_MutS_sf"/>
</dbReference>
<dbReference type="PIRSF" id="PIRSF005813">
    <property type="entry name" value="MSH2"/>
    <property type="match status" value="1"/>
</dbReference>
<dbReference type="InterPro" id="IPR007860">
    <property type="entry name" value="DNA_mmatch_repair_MutS_con_dom"/>
</dbReference>
<dbReference type="Proteomes" id="UP000001876">
    <property type="component" value="Unassembled WGS sequence"/>
</dbReference>
<dbReference type="SMART" id="SM00534">
    <property type="entry name" value="MUTSac"/>
    <property type="match status" value="1"/>
</dbReference>
<feature type="region of interest" description="Disordered" evidence="10">
    <location>
        <begin position="895"/>
        <end position="929"/>
    </location>
</feature>
<dbReference type="InterPro" id="IPR007695">
    <property type="entry name" value="DNA_mismatch_repair_MutS-lik_N"/>
</dbReference>
<evidence type="ECO:0000256" key="9">
    <source>
        <dbReference type="RuleBase" id="RU003756"/>
    </source>
</evidence>
<protein>
    <submittedName>
        <fullName evidence="12">Predicted protein</fullName>
    </submittedName>
</protein>
<evidence type="ECO:0000259" key="11">
    <source>
        <dbReference type="PROSITE" id="PS00486"/>
    </source>
</evidence>
<dbReference type="RefSeq" id="XP_003056389.1">
    <property type="nucleotide sequence ID" value="XM_003056343.1"/>
</dbReference>
<dbReference type="SMART" id="SM00533">
    <property type="entry name" value="MUTSd"/>
    <property type="match status" value="1"/>
</dbReference>
<dbReference type="GO" id="GO:0005524">
    <property type="term" value="F:ATP binding"/>
    <property type="evidence" value="ECO:0007669"/>
    <property type="project" value="UniProtKB-KW"/>
</dbReference>
<dbReference type="Gene3D" id="3.40.1170.10">
    <property type="entry name" value="DNA repair protein MutS, domain I"/>
    <property type="match status" value="1"/>
</dbReference>
<keyword evidence="13" id="KW-1185">Reference proteome</keyword>
<dbReference type="OrthoDB" id="295033at2759"/>
<dbReference type="FunFam" id="3.30.420.110:FF:000002">
    <property type="entry name" value="DNA mismatch repair protein"/>
    <property type="match status" value="1"/>
</dbReference>
<dbReference type="PANTHER" id="PTHR11361:SF35">
    <property type="entry name" value="DNA MISMATCH REPAIR PROTEIN MSH2"/>
    <property type="match status" value="1"/>
</dbReference>
<evidence type="ECO:0000313" key="12">
    <source>
        <dbReference type="EMBL" id="EEH59765.1"/>
    </source>
</evidence>
<keyword evidence="6 9" id="KW-0238">DNA-binding</keyword>
<dbReference type="InterPro" id="IPR011184">
    <property type="entry name" value="DNA_mismatch_repair_Msh2"/>
</dbReference>
<dbReference type="EMBL" id="GG663736">
    <property type="protein sequence ID" value="EEH59765.1"/>
    <property type="molecule type" value="Genomic_DNA"/>
</dbReference>
<evidence type="ECO:0000313" key="13">
    <source>
        <dbReference type="Proteomes" id="UP000001876"/>
    </source>
</evidence>
<dbReference type="GO" id="GO:0032301">
    <property type="term" value="C:MutSalpha complex"/>
    <property type="evidence" value="ECO:0007669"/>
    <property type="project" value="TreeGrafter"/>
</dbReference>
<dbReference type="SUPFAM" id="SSF52540">
    <property type="entry name" value="P-loop containing nucleoside triphosphate hydrolases"/>
    <property type="match status" value="1"/>
</dbReference>
<keyword evidence="8" id="KW-0539">Nucleus</keyword>
<dbReference type="Pfam" id="PF00488">
    <property type="entry name" value="MutS_V"/>
    <property type="match status" value="1"/>
</dbReference>
<evidence type="ECO:0000256" key="3">
    <source>
        <dbReference type="ARBA" id="ARBA00022741"/>
    </source>
</evidence>
<evidence type="ECO:0000256" key="2">
    <source>
        <dbReference type="ARBA" id="ARBA00006271"/>
    </source>
</evidence>
<keyword evidence="5" id="KW-0067">ATP-binding</keyword>
<evidence type="ECO:0000256" key="10">
    <source>
        <dbReference type="SAM" id="MobiDB-lite"/>
    </source>
</evidence>
<dbReference type="FunFam" id="3.40.50.300:FF:005021">
    <property type="entry name" value="Predicted protein"/>
    <property type="match status" value="1"/>
</dbReference>
<dbReference type="GO" id="GO:0006312">
    <property type="term" value="P:mitotic recombination"/>
    <property type="evidence" value="ECO:0007669"/>
    <property type="project" value="TreeGrafter"/>
</dbReference>
<dbReference type="PANTHER" id="PTHR11361">
    <property type="entry name" value="DNA MISMATCH REPAIR PROTEIN MUTS FAMILY MEMBER"/>
    <property type="match status" value="1"/>
</dbReference>
<evidence type="ECO:0000256" key="6">
    <source>
        <dbReference type="ARBA" id="ARBA00023125"/>
    </source>
</evidence>
<feature type="domain" description="DNA mismatch repair proteins mutS family" evidence="11">
    <location>
        <begin position="772"/>
        <end position="788"/>
    </location>
</feature>
<dbReference type="GO" id="GO:0006298">
    <property type="term" value="P:mismatch repair"/>
    <property type="evidence" value="ECO:0007669"/>
    <property type="project" value="InterPro"/>
</dbReference>
<dbReference type="InterPro" id="IPR007861">
    <property type="entry name" value="DNA_mismatch_repair_MutS_clamp"/>
</dbReference>
<evidence type="ECO:0000256" key="1">
    <source>
        <dbReference type="ARBA" id="ARBA00004123"/>
    </source>
</evidence>
<gene>
    <name evidence="12" type="ORF">MICPUCDRAFT_31481</name>
</gene>
<dbReference type="Gene3D" id="3.40.50.300">
    <property type="entry name" value="P-loop containing nucleotide triphosphate hydrolases"/>
    <property type="match status" value="1"/>
</dbReference>
<dbReference type="KEGG" id="mpp:MICPUCDRAFT_31481"/>
<evidence type="ECO:0000256" key="7">
    <source>
        <dbReference type="ARBA" id="ARBA00023204"/>
    </source>
</evidence>
<name>C1MKI1_MICPC</name>
<evidence type="ECO:0000256" key="5">
    <source>
        <dbReference type="ARBA" id="ARBA00022840"/>
    </source>
</evidence>
<dbReference type="Gene3D" id="1.10.1420.10">
    <property type="match status" value="2"/>
</dbReference>
<accession>C1MKI1</accession>
<dbReference type="AlphaFoldDB" id="C1MKI1"/>
<dbReference type="InterPro" id="IPR007696">
    <property type="entry name" value="DNA_mismatch_repair_MutS_core"/>
</dbReference>
<dbReference type="Pfam" id="PF05190">
    <property type="entry name" value="MutS_IV"/>
    <property type="match status" value="1"/>
</dbReference>
<sequence length="978" mass="109318">MAAIVTSAHTHEPHDLSFNENDKKGFISYFRSLPDDKNVLRIFKVKEFFSVHGEDANFVARNFYNTTTVVRYIGHGESALPGVTFNRSMFETVIRTVLLDVNDRSVELYEDSPRQGWKLVRTASPGRLCAFEEELYCASELVDTPVVTAVRIAIRHDQRLVGVAYANLTTRELGACEFVDDEHFCTLEAVICQLGTKECLMPRESMATPEGKVLRHIVERCGALATGRRTSDFDSRNLESDLERLLVAERTPMSAGTAAATAEVELHRSLLEKEGAAATLAAVLRFSELATDPINHGRCTLVTHDTGRYMRLDSSALRALNVLPEKASISSAAPSAAAETAGSFSIYGLLNRCCSAMGRRLLLRWLKQPLVDAEEISGRHDVVEALVDDPEARDTLRRVHLRSLPDMERLTRKLERRRATLLDLCRLYQASTAIPHIAEVCVRMKDRYGLMMSSRYSSALLKLHDEEHLGRFEALLEAAVDLDRIPDEYVVSPSYDEELGKLKKLKDAASQEIHKVFESSAEDLCTPVDKVLKLEHNNMHGWYLRLTKKDEVTVRKKLLANYQVLEAKKDGTKFTNKQLRALSCKRTDLDRMYASQQRQLVERIVDVASSFADVFLHVSAICAEVDVLTSFAEVAISAPEPFVRPTMTAKKNIFEADTREIYLGGSRHPCIEAQEGSQFIANTCKLEQGNSWFQIITGPNMGGKSTFIRQVGVCIIMAQVGSFVPCNMAKIAIRDAIFARVGAGDCQLRGISTFMAEMLETSAILKSATSSSLIIIDELGRGTSTYDGFGLAWAISQHISNNIKAPCLFATHFHELTAIQSPEGVSNLHVDAKISMESRKLTMLYRLLPGACDQSFGIQCAEFARFPADVLRIAQEKATELDNFSVNTSEVKYTSLDQHYGPRGGDESAKRKRIDDQEEKTPEEKVRSQNSIRVRQFLADFMALPLHEYPPAEVLCRLQQMITESTCRQLLTDMIDEP</sequence>
<dbReference type="GO" id="GO:0140664">
    <property type="term" value="F:ATP-dependent DNA damage sensor activity"/>
    <property type="evidence" value="ECO:0007669"/>
    <property type="project" value="InterPro"/>
</dbReference>
<dbReference type="Pfam" id="PF05192">
    <property type="entry name" value="MutS_III"/>
    <property type="match status" value="1"/>
</dbReference>
<dbReference type="Pfam" id="PF05188">
    <property type="entry name" value="MutS_II"/>
    <property type="match status" value="1"/>
</dbReference>
<dbReference type="InterPro" id="IPR045076">
    <property type="entry name" value="MutS"/>
</dbReference>
<dbReference type="eggNOG" id="KOG0219">
    <property type="taxonomic scope" value="Eukaryota"/>
</dbReference>
<dbReference type="InterPro" id="IPR000432">
    <property type="entry name" value="DNA_mismatch_repair_MutS_C"/>
</dbReference>
<dbReference type="Gene3D" id="3.30.420.110">
    <property type="entry name" value="MutS, connector domain"/>
    <property type="match status" value="1"/>
</dbReference>
<dbReference type="STRING" id="564608.C1MKI1"/>
<dbReference type="GO" id="GO:0030983">
    <property type="term" value="F:mismatched DNA binding"/>
    <property type="evidence" value="ECO:0007669"/>
    <property type="project" value="InterPro"/>
</dbReference>
<comment type="similarity">
    <text evidence="2 9">Belongs to the DNA mismatch repair MutS family.</text>
</comment>
<dbReference type="Pfam" id="PF01624">
    <property type="entry name" value="MutS_I"/>
    <property type="match status" value="1"/>
</dbReference>
<organism evidence="13">
    <name type="scientific">Micromonas pusilla (strain CCMP1545)</name>
    <name type="common">Picoplanktonic green alga</name>
    <dbReference type="NCBI Taxonomy" id="564608"/>
    <lineage>
        <taxon>Eukaryota</taxon>
        <taxon>Viridiplantae</taxon>
        <taxon>Chlorophyta</taxon>
        <taxon>Mamiellophyceae</taxon>
        <taxon>Mamiellales</taxon>
        <taxon>Mamiellaceae</taxon>
        <taxon>Micromonas</taxon>
    </lineage>
</organism>
<dbReference type="SUPFAM" id="SSF48334">
    <property type="entry name" value="DNA repair protein MutS, domain III"/>
    <property type="match status" value="1"/>
</dbReference>
<dbReference type="GeneID" id="9681700"/>
<proteinExistence type="inferred from homology"/>
<evidence type="ECO:0000256" key="4">
    <source>
        <dbReference type="ARBA" id="ARBA00022763"/>
    </source>
</evidence>
<dbReference type="InterPro" id="IPR016151">
    <property type="entry name" value="DNA_mismatch_repair_MutS_N"/>
</dbReference>
<evidence type="ECO:0000256" key="8">
    <source>
        <dbReference type="ARBA" id="ARBA00023242"/>
    </source>
</evidence>
<comment type="function">
    <text evidence="9">Component of the post-replicative DNA mismatch repair system (MMR).</text>
</comment>
<dbReference type="InterPro" id="IPR036678">
    <property type="entry name" value="MutS_con_dom_sf"/>
</dbReference>